<dbReference type="AlphaFoldDB" id="A0A501X2N3"/>
<dbReference type="RefSeq" id="WP_140587331.1">
    <property type="nucleotide sequence ID" value="NZ_VFRR01000004.1"/>
</dbReference>
<keyword evidence="3" id="KW-0238">DNA-binding</keyword>
<feature type="domain" description="HTH lysR-type" evidence="5">
    <location>
        <begin position="3"/>
        <end position="60"/>
    </location>
</feature>
<evidence type="ECO:0000259" key="5">
    <source>
        <dbReference type="PROSITE" id="PS50931"/>
    </source>
</evidence>
<dbReference type="Pfam" id="PF03466">
    <property type="entry name" value="LysR_substrate"/>
    <property type="match status" value="1"/>
</dbReference>
<dbReference type="PROSITE" id="PS50931">
    <property type="entry name" value="HTH_LYSR"/>
    <property type="match status" value="1"/>
</dbReference>
<comment type="similarity">
    <text evidence="1">Belongs to the LysR transcriptional regulatory family.</text>
</comment>
<dbReference type="InterPro" id="IPR036388">
    <property type="entry name" value="WH-like_DNA-bd_sf"/>
</dbReference>
<dbReference type="InterPro" id="IPR036390">
    <property type="entry name" value="WH_DNA-bd_sf"/>
</dbReference>
<dbReference type="PANTHER" id="PTHR30126">
    <property type="entry name" value="HTH-TYPE TRANSCRIPTIONAL REGULATOR"/>
    <property type="match status" value="1"/>
</dbReference>
<evidence type="ECO:0000256" key="3">
    <source>
        <dbReference type="ARBA" id="ARBA00023125"/>
    </source>
</evidence>
<comment type="caution">
    <text evidence="6">The sequence shown here is derived from an EMBL/GenBank/DDBJ whole genome shotgun (WGS) entry which is preliminary data.</text>
</comment>
<name>A0A501X2N3_9GAMM</name>
<dbReference type="Gene3D" id="3.40.190.290">
    <property type="match status" value="1"/>
</dbReference>
<dbReference type="SUPFAM" id="SSF46785">
    <property type="entry name" value="Winged helix' DNA-binding domain"/>
    <property type="match status" value="1"/>
</dbReference>
<evidence type="ECO:0000313" key="7">
    <source>
        <dbReference type="Proteomes" id="UP000315901"/>
    </source>
</evidence>
<dbReference type="GO" id="GO:0003700">
    <property type="term" value="F:DNA-binding transcription factor activity"/>
    <property type="evidence" value="ECO:0007669"/>
    <property type="project" value="InterPro"/>
</dbReference>
<keyword evidence="7" id="KW-1185">Reference proteome</keyword>
<dbReference type="FunFam" id="1.10.10.10:FF:000001">
    <property type="entry name" value="LysR family transcriptional regulator"/>
    <property type="match status" value="1"/>
</dbReference>
<dbReference type="Pfam" id="PF00126">
    <property type="entry name" value="HTH_1"/>
    <property type="match status" value="1"/>
</dbReference>
<dbReference type="InterPro" id="IPR000847">
    <property type="entry name" value="LysR_HTH_N"/>
</dbReference>
<gene>
    <name evidence="6" type="ORF">FJM67_03740</name>
</gene>
<dbReference type="InterPro" id="IPR005119">
    <property type="entry name" value="LysR_subst-bd"/>
</dbReference>
<sequence>MKITLRQLQIFVAIARTGSVTAAAQQVAISQPAASQALRELESLLDKTLFTRNGKRLQITEQGRSLLPQARAVLEQIDHIESQLSPEELTGTLHISASVTIGNYLMPAMIAEFRQRHPQLHFELSISNTPGVIRDLVNGKAEIGFIEGFCQHPDLEAELWQQDELVVFSAAHSAIADTLDLDDLLKAEWVMRETGSGTRILLEQALGARVQDVKVSLSLTHIEAVKQAVIQNLGLGCLSQLSLQQELRMGLIKHHQTPLQLTRTLLIIKPRNNALTDSATQFLAFARELR</sequence>
<reference evidence="6 7" key="1">
    <citation type="submission" date="2019-06" db="EMBL/GenBank/DDBJ databases">
        <title>A novel bacterium of genus Marinomonas, isolated from coastal sand.</title>
        <authorList>
            <person name="Huang H."/>
            <person name="Mo K."/>
            <person name="Hu Y."/>
        </authorList>
    </citation>
    <scope>NUCLEOTIDE SEQUENCE [LARGE SCALE GENOMIC DNA]</scope>
    <source>
        <strain evidence="6 7">HB171799</strain>
    </source>
</reference>
<evidence type="ECO:0000313" key="6">
    <source>
        <dbReference type="EMBL" id="TPE54752.1"/>
    </source>
</evidence>
<proteinExistence type="inferred from homology"/>
<dbReference type="PANTHER" id="PTHR30126:SF94">
    <property type="entry name" value="LYSR FAMILY TRANSCRIPTIONAL REGULATOR"/>
    <property type="match status" value="1"/>
</dbReference>
<organism evidence="6 7">
    <name type="scientific">Maribrevibacterium harenarium</name>
    <dbReference type="NCBI Taxonomy" id="2589817"/>
    <lineage>
        <taxon>Bacteria</taxon>
        <taxon>Pseudomonadati</taxon>
        <taxon>Pseudomonadota</taxon>
        <taxon>Gammaproteobacteria</taxon>
        <taxon>Oceanospirillales</taxon>
        <taxon>Oceanospirillaceae</taxon>
        <taxon>Maribrevibacterium</taxon>
    </lineage>
</organism>
<dbReference type="OrthoDB" id="9808620at2"/>
<dbReference type="PRINTS" id="PR00039">
    <property type="entry name" value="HTHLYSR"/>
</dbReference>
<accession>A0A501X2N3</accession>
<dbReference type="EMBL" id="VFRR01000004">
    <property type="protein sequence ID" value="TPE54752.1"/>
    <property type="molecule type" value="Genomic_DNA"/>
</dbReference>
<evidence type="ECO:0000256" key="2">
    <source>
        <dbReference type="ARBA" id="ARBA00023015"/>
    </source>
</evidence>
<dbReference type="Gene3D" id="1.10.10.10">
    <property type="entry name" value="Winged helix-like DNA-binding domain superfamily/Winged helix DNA-binding domain"/>
    <property type="match status" value="1"/>
</dbReference>
<keyword evidence="2" id="KW-0805">Transcription regulation</keyword>
<dbReference type="SUPFAM" id="SSF53850">
    <property type="entry name" value="Periplasmic binding protein-like II"/>
    <property type="match status" value="1"/>
</dbReference>
<dbReference type="GO" id="GO:0000976">
    <property type="term" value="F:transcription cis-regulatory region binding"/>
    <property type="evidence" value="ECO:0007669"/>
    <property type="project" value="TreeGrafter"/>
</dbReference>
<keyword evidence="4" id="KW-0804">Transcription</keyword>
<protein>
    <submittedName>
        <fullName evidence="6">LysR family transcriptional regulator</fullName>
    </submittedName>
</protein>
<evidence type="ECO:0000256" key="4">
    <source>
        <dbReference type="ARBA" id="ARBA00023163"/>
    </source>
</evidence>
<evidence type="ECO:0000256" key="1">
    <source>
        <dbReference type="ARBA" id="ARBA00009437"/>
    </source>
</evidence>
<dbReference type="Proteomes" id="UP000315901">
    <property type="component" value="Unassembled WGS sequence"/>
</dbReference>